<feature type="transmembrane region" description="Helical" evidence="7">
    <location>
        <begin position="30"/>
        <end position="50"/>
    </location>
</feature>
<dbReference type="AlphaFoldDB" id="A0A9E7R7V2"/>
<evidence type="ECO:0000259" key="8">
    <source>
        <dbReference type="PROSITE" id="PS50928"/>
    </source>
</evidence>
<dbReference type="Gene3D" id="1.10.3720.10">
    <property type="entry name" value="MetI-like"/>
    <property type="match status" value="1"/>
</dbReference>
<protein>
    <submittedName>
        <fullName evidence="9">Phosphate/phosphonate ABC transporter permease</fullName>
    </submittedName>
</protein>
<sequence length="347" mass="37717">MTEDDPRTDGGTQTANRVDELLARIERKRLVRLLFSLGALVLAAAVAYFGTGFLGDRPVPDILRFAQYEFFVTEFLRLLRPTFVDLTFYTREAGIGGLRAIWVTLTNPATVVETATSLRSDLLVSGVVITLSIGIIGTIIGFPFALFFGVLGSERVIPFPFNFAFRGVMSTIRAIPALVWVFIFAALVPLSPLTAMLAVATDTIGNLGRLFTDELEEIQEGPIEAIKSTGADRSQVISFGMLSQVSTSFIAWTLYILEINTRIAVSLGVVGAGGLGQYIQQNLNLFNSFRAGAGLVTLLFLVLSIELISSRTRAWLRPSEHESKGLVDAIRDLGDGSKWLGTSSGKE</sequence>
<feature type="domain" description="ABC transmembrane type-1" evidence="8">
    <location>
        <begin position="127"/>
        <end position="309"/>
    </location>
</feature>
<evidence type="ECO:0000313" key="10">
    <source>
        <dbReference type="Proteomes" id="UP001057580"/>
    </source>
</evidence>
<gene>
    <name evidence="9" type="ORF">N0B31_10520</name>
</gene>
<dbReference type="GO" id="GO:0055085">
    <property type="term" value="P:transmembrane transport"/>
    <property type="evidence" value="ECO:0007669"/>
    <property type="project" value="InterPro"/>
</dbReference>
<dbReference type="SUPFAM" id="SSF161098">
    <property type="entry name" value="MetI-like"/>
    <property type="match status" value="1"/>
</dbReference>
<dbReference type="Proteomes" id="UP001057580">
    <property type="component" value="Chromosome"/>
</dbReference>
<dbReference type="GO" id="GO:0005886">
    <property type="term" value="C:plasma membrane"/>
    <property type="evidence" value="ECO:0007669"/>
    <property type="project" value="UniProtKB-SubCell"/>
</dbReference>
<keyword evidence="6 7" id="KW-0472">Membrane</keyword>
<evidence type="ECO:0000256" key="5">
    <source>
        <dbReference type="ARBA" id="ARBA00022989"/>
    </source>
</evidence>
<evidence type="ECO:0000256" key="4">
    <source>
        <dbReference type="ARBA" id="ARBA00022692"/>
    </source>
</evidence>
<evidence type="ECO:0000256" key="3">
    <source>
        <dbReference type="ARBA" id="ARBA00022475"/>
    </source>
</evidence>
<feature type="transmembrane region" description="Helical" evidence="7">
    <location>
        <begin position="236"/>
        <end position="256"/>
    </location>
</feature>
<keyword evidence="2" id="KW-0813">Transport</keyword>
<name>A0A9E7R7V2_9EURY</name>
<proteinExistence type="predicted"/>
<keyword evidence="4 7" id="KW-0812">Transmembrane</keyword>
<dbReference type="GeneID" id="74942860"/>
<dbReference type="InterPro" id="IPR000515">
    <property type="entry name" value="MetI-like"/>
</dbReference>
<accession>A0A9E7R7V2</accession>
<keyword evidence="3" id="KW-1003">Cell membrane</keyword>
<evidence type="ECO:0000313" key="9">
    <source>
        <dbReference type="EMBL" id="UWM56709.1"/>
    </source>
</evidence>
<dbReference type="PANTHER" id="PTHR30043">
    <property type="entry name" value="PHOSPHONATES TRANSPORT SYSTEM PERMEASE PROTEIN"/>
    <property type="match status" value="1"/>
</dbReference>
<reference evidence="9" key="1">
    <citation type="submission" date="2022-09" db="EMBL/GenBank/DDBJ databases">
        <title>Diverse halophilic archaea isolated from saline environments.</title>
        <authorList>
            <person name="Cui H.-L."/>
        </authorList>
    </citation>
    <scope>NUCLEOTIDE SEQUENCE</scope>
    <source>
        <strain evidence="9">ZS-35-S2</strain>
    </source>
</reference>
<keyword evidence="5 7" id="KW-1133">Transmembrane helix</keyword>
<dbReference type="RefSeq" id="WP_260643823.1">
    <property type="nucleotide sequence ID" value="NZ_CP104003.1"/>
</dbReference>
<evidence type="ECO:0000256" key="2">
    <source>
        <dbReference type="ARBA" id="ARBA00022448"/>
    </source>
</evidence>
<keyword evidence="10" id="KW-1185">Reference proteome</keyword>
<dbReference type="PROSITE" id="PS50928">
    <property type="entry name" value="ABC_TM1"/>
    <property type="match status" value="1"/>
</dbReference>
<feature type="transmembrane region" description="Helical" evidence="7">
    <location>
        <begin position="291"/>
        <end position="309"/>
    </location>
</feature>
<feature type="transmembrane region" description="Helical" evidence="7">
    <location>
        <begin position="263"/>
        <end position="279"/>
    </location>
</feature>
<comment type="subcellular location">
    <subcellularLocation>
        <location evidence="1">Cell membrane</location>
        <topology evidence="1">Multi-pass membrane protein</topology>
    </subcellularLocation>
</comment>
<dbReference type="EMBL" id="CP104003">
    <property type="protein sequence ID" value="UWM56709.1"/>
    <property type="molecule type" value="Genomic_DNA"/>
</dbReference>
<evidence type="ECO:0000256" key="1">
    <source>
        <dbReference type="ARBA" id="ARBA00004651"/>
    </source>
</evidence>
<dbReference type="InterPro" id="IPR035906">
    <property type="entry name" value="MetI-like_sf"/>
</dbReference>
<dbReference type="PANTHER" id="PTHR30043:SF1">
    <property type="entry name" value="ABC TRANSPORT SYSTEM PERMEASE PROTEIN P69"/>
    <property type="match status" value="1"/>
</dbReference>
<organism evidence="9 10">
    <name type="scientific">Salinirubellus salinus</name>
    <dbReference type="NCBI Taxonomy" id="1364945"/>
    <lineage>
        <taxon>Archaea</taxon>
        <taxon>Methanobacteriati</taxon>
        <taxon>Methanobacteriota</taxon>
        <taxon>Stenosarchaea group</taxon>
        <taxon>Halobacteria</taxon>
        <taxon>Halobacteriales</taxon>
        <taxon>Natronomonadaceae</taxon>
        <taxon>Salinirubellus</taxon>
    </lineage>
</organism>
<feature type="transmembrane region" description="Helical" evidence="7">
    <location>
        <begin position="122"/>
        <end position="151"/>
    </location>
</feature>
<dbReference type="KEGG" id="ssai:N0B31_10520"/>
<evidence type="ECO:0000256" key="6">
    <source>
        <dbReference type="ARBA" id="ARBA00023136"/>
    </source>
</evidence>
<evidence type="ECO:0000256" key="7">
    <source>
        <dbReference type="SAM" id="Phobius"/>
    </source>
</evidence>